<feature type="transmembrane region" description="Helical" evidence="1">
    <location>
        <begin position="116"/>
        <end position="135"/>
    </location>
</feature>
<dbReference type="EC" id="2.7.13.3" evidence="4"/>
<dbReference type="KEGG" id="stha:NCTC11429_03644"/>
<keyword evidence="1" id="KW-0812">Transmembrane</keyword>
<reference evidence="3 6" key="2">
    <citation type="submission" date="2024-06" db="EMBL/GenBank/DDBJ databases">
        <title>Soil Sphingobacterium thalpophilum.</title>
        <authorList>
            <person name="Yang J."/>
            <person name="Li J."/>
        </authorList>
    </citation>
    <scope>NUCLEOTIDE SEQUENCE [LARGE SCALE GENOMIC DNA]</scope>
    <source>
        <strain evidence="3 6">22g91tb</strain>
    </source>
</reference>
<dbReference type="STRING" id="1123265.GCA_000686625_01220"/>
<evidence type="ECO:0000259" key="2">
    <source>
        <dbReference type="Pfam" id="PF06580"/>
    </source>
</evidence>
<feature type="transmembrane region" description="Helical" evidence="1">
    <location>
        <begin position="43"/>
        <end position="61"/>
    </location>
</feature>
<evidence type="ECO:0000313" key="3">
    <source>
        <dbReference type="EMBL" id="MEZ0453657.1"/>
    </source>
</evidence>
<keyword evidence="1" id="KW-0472">Membrane</keyword>
<evidence type="ECO:0000313" key="5">
    <source>
        <dbReference type="Proteomes" id="UP000308196"/>
    </source>
</evidence>
<feature type="domain" description="Signal transduction histidine kinase internal region" evidence="2">
    <location>
        <begin position="157"/>
        <end position="234"/>
    </location>
</feature>
<dbReference type="EMBL" id="LR590484">
    <property type="protein sequence ID" value="VTR48165.1"/>
    <property type="molecule type" value="Genomic_DNA"/>
</dbReference>
<keyword evidence="6" id="KW-1185">Reference proteome</keyword>
<name>A0A4U9VLU5_9SPHI</name>
<dbReference type="Proteomes" id="UP000308196">
    <property type="component" value="Chromosome"/>
</dbReference>
<dbReference type="AlphaFoldDB" id="A0A4U9VLU5"/>
<sequence length="343" mass="39688">MFKPKKQAPFRISNRLIWISSISLGILTSIPKIVDHHFDPAEGIADFAVTSGFALLIWYYNIYTIPAYTKKTGRKSVISSQLFKGLGVGLVLMFLLSSLQYYILSHLNFGPKMLMYEVRGILINLTFYMFIHILYQTHLNQQVVRELERSMAANLEAQYELLKQQVNPHFLFNSLNTLKYMVDSHDGQSSEFIIKLADFYRFTLDSLKLNVLPLKQELAIMESYIYLLKARFEEGLLVTQNLGAELAETLIPPFTLQLLIENCIKHNIVSLEKPLHIRLYREADYLVVENNLQERKIPESSTGLGIKNINQRYLLLTDKEIVILKTNDTFTIKLPILYEHPNH</sequence>
<reference evidence="4 5" key="1">
    <citation type="submission" date="2019-05" db="EMBL/GenBank/DDBJ databases">
        <authorList>
            <consortium name="Pathogen Informatics"/>
        </authorList>
    </citation>
    <scope>NUCLEOTIDE SEQUENCE [LARGE SCALE GENOMIC DNA]</scope>
    <source>
        <strain evidence="4 5">NCTC11429</strain>
    </source>
</reference>
<keyword evidence="4" id="KW-0808">Transferase</keyword>
<dbReference type="GO" id="GO:0016020">
    <property type="term" value="C:membrane"/>
    <property type="evidence" value="ECO:0007669"/>
    <property type="project" value="InterPro"/>
</dbReference>
<protein>
    <submittedName>
        <fullName evidence="3 4">Histidine kinase</fullName>
        <ecNumber evidence="4">2.7.13.3</ecNumber>
    </submittedName>
</protein>
<organism evidence="4 5">
    <name type="scientific">Sphingobacterium thalpophilum</name>
    <dbReference type="NCBI Taxonomy" id="259"/>
    <lineage>
        <taxon>Bacteria</taxon>
        <taxon>Pseudomonadati</taxon>
        <taxon>Bacteroidota</taxon>
        <taxon>Sphingobacteriia</taxon>
        <taxon>Sphingobacteriales</taxon>
        <taxon>Sphingobacteriaceae</taxon>
        <taxon>Sphingobacterium</taxon>
    </lineage>
</organism>
<feature type="transmembrane region" description="Helical" evidence="1">
    <location>
        <begin position="12"/>
        <end position="31"/>
    </location>
</feature>
<keyword evidence="1" id="KW-1133">Transmembrane helix</keyword>
<dbReference type="RefSeq" id="WP_028068785.1">
    <property type="nucleotide sequence ID" value="NZ_CP141191.1"/>
</dbReference>
<proteinExistence type="predicted"/>
<evidence type="ECO:0000313" key="4">
    <source>
        <dbReference type="EMBL" id="VTR48165.1"/>
    </source>
</evidence>
<dbReference type="Proteomes" id="UP001566204">
    <property type="component" value="Unassembled WGS sequence"/>
</dbReference>
<dbReference type="PANTHER" id="PTHR34220">
    <property type="entry name" value="SENSOR HISTIDINE KINASE YPDA"/>
    <property type="match status" value="1"/>
</dbReference>
<keyword evidence="4" id="KW-0418">Kinase</keyword>
<dbReference type="GO" id="GO:0000155">
    <property type="term" value="F:phosphorelay sensor kinase activity"/>
    <property type="evidence" value="ECO:0007669"/>
    <property type="project" value="InterPro"/>
</dbReference>
<dbReference type="InterPro" id="IPR010559">
    <property type="entry name" value="Sig_transdc_His_kin_internal"/>
</dbReference>
<dbReference type="PANTHER" id="PTHR34220:SF7">
    <property type="entry name" value="SENSOR HISTIDINE KINASE YPDA"/>
    <property type="match status" value="1"/>
</dbReference>
<dbReference type="Pfam" id="PF06580">
    <property type="entry name" value="His_kinase"/>
    <property type="match status" value="1"/>
</dbReference>
<evidence type="ECO:0000256" key="1">
    <source>
        <dbReference type="SAM" id="Phobius"/>
    </source>
</evidence>
<dbReference type="EMBL" id="JBEOQB010000005">
    <property type="protein sequence ID" value="MEZ0453657.1"/>
    <property type="molecule type" value="Genomic_DNA"/>
</dbReference>
<dbReference type="GeneID" id="78464303"/>
<gene>
    <name evidence="4" type="primary">yehU_9</name>
    <name evidence="3" type="ORF">ABTW24_18855</name>
    <name evidence="4" type="ORF">NCTC11429_03644</name>
</gene>
<accession>A0A4U9VLU5</accession>
<feature type="transmembrane region" description="Helical" evidence="1">
    <location>
        <begin position="82"/>
        <end position="104"/>
    </location>
</feature>
<evidence type="ECO:0000313" key="6">
    <source>
        <dbReference type="Proteomes" id="UP001566204"/>
    </source>
</evidence>
<dbReference type="InterPro" id="IPR050640">
    <property type="entry name" value="Bact_2-comp_sensor_kinase"/>
</dbReference>